<gene>
    <name evidence="2" type="ORF">HDF17_000792</name>
</gene>
<dbReference type="AlphaFoldDB" id="A0A7Y9TG96"/>
<feature type="region of interest" description="Disordered" evidence="1">
    <location>
        <begin position="90"/>
        <end position="109"/>
    </location>
</feature>
<evidence type="ECO:0000256" key="1">
    <source>
        <dbReference type="SAM" id="MobiDB-lite"/>
    </source>
</evidence>
<dbReference type="InterPro" id="IPR001563">
    <property type="entry name" value="Peptidase_S10"/>
</dbReference>
<feature type="region of interest" description="Disordered" evidence="1">
    <location>
        <begin position="380"/>
        <end position="407"/>
    </location>
</feature>
<keyword evidence="2" id="KW-0378">Hydrolase</keyword>
<dbReference type="EMBL" id="JACCCW010000001">
    <property type="protein sequence ID" value="NYF78505.1"/>
    <property type="molecule type" value="Genomic_DNA"/>
</dbReference>
<organism evidence="2 3">
    <name type="scientific">Granulicella arctica</name>
    <dbReference type="NCBI Taxonomy" id="940613"/>
    <lineage>
        <taxon>Bacteria</taxon>
        <taxon>Pseudomonadati</taxon>
        <taxon>Acidobacteriota</taxon>
        <taxon>Terriglobia</taxon>
        <taxon>Terriglobales</taxon>
        <taxon>Acidobacteriaceae</taxon>
        <taxon>Granulicella</taxon>
    </lineage>
</organism>
<dbReference type="InterPro" id="IPR029058">
    <property type="entry name" value="AB_hydrolase_fold"/>
</dbReference>
<dbReference type="GO" id="GO:0004185">
    <property type="term" value="F:serine-type carboxypeptidase activity"/>
    <property type="evidence" value="ECO:0007669"/>
    <property type="project" value="InterPro"/>
</dbReference>
<dbReference type="SUPFAM" id="SSF53474">
    <property type="entry name" value="alpha/beta-Hydrolases"/>
    <property type="match status" value="1"/>
</dbReference>
<dbReference type="Pfam" id="PF00450">
    <property type="entry name" value="Peptidase_S10"/>
    <property type="match status" value="1"/>
</dbReference>
<proteinExistence type="predicted"/>
<evidence type="ECO:0000313" key="2">
    <source>
        <dbReference type="EMBL" id="NYF78505.1"/>
    </source>
</evidence>
<dbReference type="Gene3D" id="3.40.50.1820">
    <property type="entry name" value="alpha/beta hydrolase"/>
    <property type="match status" value="1"/>
</dbReference>
<comment type="caution">
    <text evidence="2">The sequence shown here is derived from an EMBL/GenBank/DDBJ whole genome shotgun (WGS) entry which is preliminary data.</text>
</comment>
<dbReference type="Proteomes" id="UP000589520">
    <property type="component" value="Unassembled WGS sequence"/>
</dbReference>
<name>A0A7Y9TG96_9BACT</name>
<keyword evidence="2" id="KW-0645">Protease</keyword>
<evidence type="ECO:0000313" key="3">
    <source>
        <dbReference type="Proteomes" id="UP000589520"/>
    </source>
</evidence>
<keyword evidence="3" id="KW-1185">Reference proteome</keyword>
<sequence length="555" mass="60234">MAVGRNGRFSGLLVVAGLLAGSWTGFGQEKKSEKVVVAGTPAAAPVPAAPADSVTDGSVTVGGQVIAYRAVAGTLTVGATATQDATIGFDGKTLPDAQVNSPDKDKPEDAPATARIFYTAYFKKDAAAEHRPVTFLYNGGPGSATMWLHMGSFGPKRVAIPDAEHQEGAPYAIVSNESSLLDVTDLVFIDAPGTGFSRIYGKDKEKAFWGTDQDAHAFERFIRRFLSKYDRWNSPKYLFGESYGTPRSAVLSADLQNVDLNGIILLSQILSFDNSVDGPKWNPGVDQAYALALPTYAATAFYHHKLPTQPAALEPFLAEVEQWALGEYMTALLQGSELPEAKRQEIATKLHGYTGLPVAYLLRANLRVAGGVFSKQLQTDEDTTTGRLDSRFKGPDLDPLSGDAEYDPQSQAISSAYTAAINDYMRKQLKYGEQQTYLPGAYSDPSFSWDLRHQAPGGPSATEQEGGTNVMPDLADTMKANPRMKVMLAGGYYDLATPYFEGKFEMHHLQIPQKLQSNISYHYYEAGHMVYVNEAVLKQFHADVAAFIKSTESGK</sequence>
<reference evidence="2 3" key="1">
    <citation type="submission" date="2020-07" db="EMBL/GenBank/DDBJ databases">
        <title>Genomic Encyclopedia of Type Strains, Phase IV (KMG-V): Genome sequencing to study the core and pangenomes of soil and plant-associated prokaryotes.</title>
        <authorList>
            <person name="Whitman W."/>
        </authorList>
    </citation>
    <scope>NUCLEOTIDE SEQUENCE [LARGE SCALE GENOMIC DNA]</scope>
    <source>
        <strain evidence="2 3">X4EP2</strain>
    </source>
</reference>
<dbReference type="RefSeq" id="WP_179487958.1">
    <property type="nucleotide sequence ID" value="NZ_JACCCW010000001.1"/>
</dbReference>
<keyword evidence="2" id="KW-0121">Carboxypeptidase</keyword>
<accession>A0A7Y9TG96</accession>
<dbReference type="GO" id="GO:0006508">
    <property type="term" value="P:proteolysis"/>
    <property type="evidence" value="ECO:0007669"/>
    <property type="project" value="InterPro"/>
</dbReference>
<protein>
    <submittedName>
        <fullName evidence="2">Carboxypeptidase C (Cathepsin A)</fullName>
    </submittedName>
</protein>